<dbReference type="InterPro" id="IPR030678">
    <property type="entry name" value="Peptide/Ni-bd"/>
</dbReference>
<dbReference type="InterPro" id="IPR039424">
    <property type="entry name" value="SBP_5"/>
</dbReference>
<sequence length="529" mass="58832">MRPFRAALSLMLAASLGLSATFMTIPSAAQERLNFSWPSNVGALNPHLYSPNQMFAQAMVFEPLVRYQADGQVVPWLAESWEVSDDGRTYTFQLREDVSFSNGEPFDAAAVVANIEAILANRERHAWLELANQIQGAEVVSEHVFRLQLGEPYYPLLQELALPRPFRFIAPSQFVEGGTKEGIEAPIGTGPWVLSDTRMGERDLFVRNESYWGAAPAFDEIDVKVIGDPNTRAIAFETGEIDLIYGAEGPISPDTFERFRAMGMYTAELSEPMRTNALALNSNRGPTADRAVRLAINHAVDKDTLIDSVLYGTQRRADTLFSPNVPYADIGLEAYAFDPQRASELLEEAGWQLASGSRIRQRNGEELMIELVFVGNDAVAKSMSEVIQADLGRVGIGVRLIGEEESSVYARQRDGRFGMIFNRTWGAPYDPHAFVSGMRAPSHADYQAQLGMPDKETLDERIGEVLLTTDEAQRQERYEWILTRLHDEAIYLPLTYITAIGVARPELGPMPFGAMASEVPFDQLKPEAR</sequence>
<dbReference type="PROSITE" id="PS01040">
    <property type="entry name" value="SBP_BACTERIAL_5"/>
    <property type="match status" value="1"/>
</dbReference>
<dbReference type="EMBL" id="JABFTV010000007">
    <property type="protein sequence ID" value="MCE8025204.1"/>
    <property type="molecule type" value="Genomic_DNA"/>
</dbReference>
<protein>
    <submittedName>
        <fullName evidence="5">Nickel ABC transporter, nickel/metallophore periplasmic binding protein</fullName>
    </submittedName>
</protein>
<dbReference type="InterPro" id="IPR011980">
    <property type="entry name" value="CntA-like"/>
</dbReference>
<evidence type="ECO:0000259" key="4">
    <source>
        <dbReference type="Pfam" id="PF00496"/>
    </source>
</evidence>
<evidence type="ECO:0000313" key="6">
    <source>
        <dbReference type="Proteomes" id="UP001320272"/>
    </source>
</evidence>
<organism evidence="5 6">
    <name type="scientific">Billgrantia aerodenitrificans</name>
    <dbReference type="NCBI Taxonomy" id="2733483"/>
    <lineage>
        <taxon>Bacteria</taxon>
        <taxon>Pseudomonadati</taxon>
        <taxon>Pseudomonadota</taxon>
        <taxon>Gammaproteobacteria</taxon>
        <taxon>Oceanospirillales</taxon>
        <taxon>Halomonadaceae</taxon>
        <taxon>Billgrantia</taxon>
    </lineage>
</organism>
<dbReference type="PANTHER" id="PTHR30290:SF37">
    <property type="entry name" value="NICKEL-BINDING PERIPLASMIC PROTEIN"/>
    <property type="match status" value="1"/>
</dbReference>
<evidence type="ECO:0000256" key="2">
    <source>
        <dbReference type="ARBA" id="ARBA00022729"/>
    </source>
</evidence>
<dbReference type="PIRSF" id="PIRSF002741">
    <property type="entry name" value="MppA"/>
    <property type="match status" value="1"/>
</dbReference>
<evidence type="ECO:0000313" key="5">
    <source>
        <dbReference type="EMBL" id="MCE8025204.1"/>
    </source>
</evidence>
<reference evidence="5 6" key="1">
    <citation type="journal article" date="2021" name="Front. Microbiol.">
        <title>Aerobic Denitrification and Heterotrophic Sulfur Oxidation in the Genus Halomonas Revealed by Six Novel Species Characterizations and Genome-Based Analysis.</title>
        <authorList>
            <person name="Wang L."/>
            <person name="Shao Z."/>
        </authorList>
    </citation>
    <scope>NUCLEOTIDE SEQUENCE [LARGE SCALE GENOMIC DNA]</scope>
    <source>
        <strain evidence="5 6">MCCC 1A11058</strain>
    </source>
</reference>
<feature type="signal peptide" evidence="3">
    <location>
        <begin position="1"/>
        <end position="29"/>
    </location>
</feature>
<feature type="domain" description="Solute-binding protein family 5" evidence="4">
    <location>
        <begin position="72"/>
        <end position="443"/>
    </location>
</feature>
<dbReference type="InterPro" id="IPR023765">
    <property type="entry name" value="SBP_5_CS"/>
</dbReference>
<dbReference type="Gene3D" id="3.40.190.10">
    <property type="entry name" value="Periplasmic binding protein-like II"/>
    <property type="match status" value="1"/>
</dbReference>
<keyword evidence="6" id="KW-1185">Reference proteome</keyword>
<dbReference type="Pfam" id="PF00496">
    <property type="entry name" value="SBP_bac_5"/>
    <property type="match status" value="1"/>
</dbReference>
<evidence type="ECO:0000256" key="3">
    <source>
        <dbReference type="SAM" id="SignalP"/>
    </source>
</evidence>
<dbReference type="Proteomes" id="UP001320272">
    <property type="component" value="Unassembled WGS sequence"/>
</dbReference>
<dbReference type="CDD" id="cd08489">
    <property type="entry name" value="PBP2_NikA"/>
    <property type="match status" value="1"/>
</dbReference>
<feature type="chain" id="PRO_5047331664" evidence="3">
    <location>
        <begin position="30"/>
        <end position="529"/>
    </location>
</feature>
<name>A0ABS9ATU2_9GAMM</name>
<dbReference type="SUPFAM" id="SSF53850">
    <property type="entry name" value="Periplasmic binding protein-like II"/>
    <property type="match status" value="1"/>
</dbReference>
<comment type="similarity">
    <text evidence="1">Belongs to the bacterial solute-binding protein 5 family.</text>
</comment>
<dbReference type="Gene3D" id="3.10.105.10">
    <property type="entry name" value="Dipeptide-binding Protein, Domain 3"/>
    <property type="match status" value="1"/>
</dbReference>
<gene>
    <name evidence="5" type="primary">nikA</name>
    <name evidence="5" type="ORF">HOP59_13810</name>
</gene>
<dbReference type="RefSeq" id="WP_234254321.1">
    <property type="nucleotide sequence ID" value="NZ_JABFTV010000007.1"/>
</dbReference>
<dbReference type="NCBIfam" id="TIGR02294">
    <property type="entry name" value="nickel_nikA"/>
    <property type="match status" value="1"/>
</dbReference>
<proteinExistence type="inferred from homology"/>
<evidence type="ECO:0000256" key="1">
    <source>
        <dbReference type="ARBA" id="ARBA00005695"/>
    </source>
</evidence>
<keyword evidence="2 3" id="KW-0732">Signal</keyword>
<dbReference type="InterPro" id="IPR000914">
    <property type="entry name" value="SBP_5_dom"/>
</dbReference>
<accession>A0ABS9ATU2</accession>
<comment type="caution">
    <text evidence="5">The sequence shown here is derived from an EMBL/GenBank/DDBJ whole genome shotgun (WGS) entry which is preliminary data.</text>
</comment>
<dbReference type="PANTHER" id="PTHR30290">
    <property type="entry name" value="PERIPLASMIC BINDING COMPONENT OF ABC TRANSPORTER"/>
    <property type="match status" value="1"/>
</dbReference>